<feature type="domain" description="AA1-like" evidence="7">
    <location>
        <begin position="32"/>
        <end position="147"/>
    </location>
</feature>
<dbReference type="Proteomes" id="UP001140453">
    <property type="component" value="Unassembled WGS sequence"/>
</dbReference>
<evidence type="ECO:0000256" key="3">
    <source>
        <dbReference type="ARBA" id="ARBA00022729"/>
    </source>
</evidence>
<dbReference type="GO" id="GO:0005576">
    <property type="term" value="C:extracellular region"/>
    <property type="evidence" value="ECO:0007669"/>
    <property type="project" value="UniProtKB-SubCell"/>
</dbReference>
<reference evidence="8" key="1">
    <citation type="submission" date="2022-10" db="EMBL/GenBank/DDBJ databases">
        <title>Tapping the CABI collections for fungal endophytes: first genome assemblies for Collariella, Neodidymelliopsis, Ascochyta clinopodiicola, Didymella pomorum, Didymosphaeria variabile, Neocosmospora piperis and Neocucurbitaria cava.</title>
        <authorList>
            <person name="Hill R."/>
        </authorList>
    </citation>
    <scope>NUCLEOTIDE SEQUENCE</scope>
    <source>
        <strain evidence="8">IMI 355082</strain>
    </source>
</reference>
<evidence type="ECO:0000313" key="8">
    <source>
        <dbReference type="EMBL" id="KAJ4388685.1"/>
    </source>
</evidence>
<feature type="signal peptide" evidence="6">
    <location>
        <begin position="1"/>
        <end position="15"/>
    </location>
</feature>
<evidence type="ECO:0000256" key="5">
    <source>
        <dbReference type="PROSITE-ProRule" id="PRU01243"/>
    </source>
</evidence>
<evidence type="ECO:0000256" key="2">
    <source>
        <dbReference type="ARBA" id="ARBA00022525"/>
    </source>
</evidence>
<dbReference type="PROSITE" id="PS51895">
    <property type="entry name" value="AA1"/>
    <property type="match status" value="1"/>
</dbReference>
<comment type="caution">
    <text evidence="5">Lacks conserved residue(s) required for the propagation of feature annotation.</text>
</comment>
<sequence>MKFSAAILLAPLAAAAPTIINPAHNGTAPDPSTYENVNISGLSLRESINATTTKVLGIERVDFYINGNVSCSAVSPGTQGTVFGCDGTPYSFGLINGTTSQFGLRLYKQTSPFAGWTGSGDVETYCRSGGGAVEICEQVTPSTIVIS</sequence>
<comment type="caution">
    <text evidence="8">The sequence shown here is derived from an EMBL/GenBank/DDBJ whole genome shotgun (WGS) entry which is preliminary data.</text>
</comment>
<accession>A0A9W9CVB8</accession>
<evidence type="ECO:0000256" key="6">
    <source>
        <dbReference type="SAM" id="SignalP"/>
    </source>
</evidence>
<proteinExistence type="predicted"/>
<dbReference type="InterPro" id="IPR032382">
    <property type="entry name" value="AltA1"/>
</dbReference>
<dbReference type="OrthoDB" id="3928926at2759"/>
<keyword evidence="2" id="KW-0964">Secreted</keyword>
<feature type="chain" id="PRO_5040777549" description="AA1-like domain-containing protein" evidence="6">
    <location>
        <begin position="16"/>
        <end position="147"/>
    </location>
</feature>
<protein>
    <recommendedName>
        <fullName evidence="7">AA1-like domain-containing protein</fullName>
    </recommendedName>
</protein>
<dbReference type="Gene3D" id="2.40.350.20">
    <property type="match status" value="1"/>
</dbReference>
<keyword evidence="3 6" id="KW-0732">Signal</keyword>
<evidence type="ECO:0000313" key="9">
    <source>
        <dbReference type="Proteomes" id="UP001140453"/>
    </source>
</evidence>
<evidence type="ECO:0000256" key="4">
    <source>
        <dbReference type="ARBA" id="ARBA00023157"/>
    </source>
</evidence>
<evidence type="ECO:0000259" key="7">
    <source>
        <dbReference type="PROSITE" id="PS51895"/>
    </source>
</evidence>
<dbReference type="AlphaFoldDB" id="A0A9W9CVB8"/>
<comment type="subcellular location">
    <subcellularLocation>
        <location evidence="1">Secreted</location>
    </subcellularLocation>
</comment>
<name>A0A9W9CVB8_9PEZI</name>
<dbReference type="EMBL" id="JAPEVB010000004">
    <property type="protein sequence ID" value="KAJ4388685.1"/>
    <property type="molecule type" value="Genomic_DNA"/>
</dbReference>
<gene>
    <name evidence="8" type="ORF">N0V93_006144</name>
</gene>
<dbReference type="Pfam" id="PF16541">
    <property type="entry name" value="AltA1"/>
    <property type="match status" value="1"/>
</dbReference>
<evidence type="ECO:0000256" key="1">
    <source>
        <dbReference type="ARBA" id="ARBA00004613"/>
    </source>
</evidence>
<keyword evidence="4" id="KW-1015">Disulfide bond</keyword>
<organism evidence="8 9">
    <name type="scientific">Gnomoniopsis smithogilvyi</name>
    <dbReference type="NCBI Taxonomy" id="1191159"/>
    <lineage>
        <taxon>Eukaryota</taxon>
        <taxon>Fungi</taxon>
        <taxon>Dikarya</taxon>
        <taxon>Ascomycota</taxon>
        <taxon>Pezizomycotina</taxon>
        <taxon>Sordariomycetes</taxon>
        <taxon>Sordariomycetidae</taxon>
        <taxon>Diaporthales</taxon>
        <taxon>Gnomoniaceae</taxon>
        <taxon>Gnomoniopsis</taxon>
    </lineage>
</organism>
<keyword evidence="9" id="KW-1185">Reference proteome</keyword>